<reference evidence="2" key="1">
    <citation type="journal article" date="2021" name="Proc. Natl. Acad. Sci. U.S.A.">
        <title>A Catalog of Tens of Thousands of Viruses from Human Metagenomes Reveals Hidden Associations with Chronic Diseases.</title>
        <authorList>
            <person name="Tisza M.J."/>
            <person name="Buck C.B."/>
        </authorList>
    </citation>
    <scope>NUCLEOTIDE SEQUENCE</scope>
    <source>
        <strain evidence="2">CtByu2</strain>
    </source>
</reference>
<evidence type="ECO:0000256" key="1">
    <source>
        <dbReference type="SAM" id="Phobius"/>
    </source>
</evidence>
<feature type="transmembrane region" description="Helical" evidence="1">
    <location>
        <begin position="12"/>
        <end position="28"/>
    </location>
</feature>
<keyword evidence="1" id="KW-0812">Transmembrane</keyword>
<sequence length="64" mass="7810">MFQRIVREVCKVIMFTIFWGIPILLSWMNNNNNYLFLFSVSILGTIWLFNHYEDIERIIEHSEN</sequence>
<protein>
    <submittedName>
        <fullName evidence="2">Uncharacterized protein</fullName>
    </submittedName>
</protein>
<keyword evidence="1" id="KW-1133">Transmembrane helix</keyword>
<dbReference type="EMBL" id="BK032557">
    <property type="protein sequence ID" value="DAF47649.1"/>
    <property type="molecule type" value="Genomic_DNA"/>
</dbReference>
<proteinExistence type="predicted"/>
<accession>A0A8S5S9L6</accession>
<organism evidence="2">
    <name type="scientific">Myoviridae sp. ctByu2</name>
    <dbReference type="NCBI Taxonomy" id="2827668"/>
    <lineage>
        <taxon>Viruses</taxon>
        <taxon>Duplodnaviria</taxon>
        <taxon>Heunggongvirae</taxon>
        <taxon>Uroviricota</taxon>
        <taxon>Caudoviricetes</taxon>
    </lineage>
</organism>
<feature type="transmembrane region" description="Helical" evidence="1">
    <location>
        <begin position="34"/>
        <end position="52"/>
    </location>
</feature>
<name>A0A8S5S9L6_9CAUD</name>
<evidence type="ECO:0000313" key="2">
    <source>
        <dbReference type="EMBL" id="DAF47649.1"/>
    </source>
</evidence>
<keyword evidence="1" id="KW-0472">Membrane</keyword>